<dbReference type="RefSeq" id="WP_336351203.1">
    <property type="nucleotide sequence ID" value="NZ_JAZAQL010000003.1"/>
</dbReference>
<dbReference type="InterPro" id="IPR001128">
    <property type="entry name" value="Cyt_P450"/>
</dbReference>
<dbReference type="PANTHER" id="PTHR24291">
    <property type="entry name" value="CYTOCHROME P450 FAMILY 4"/>
    <property type="match status" value="1"/>
</dbReference>
<evidence type="ECO:0000256" key="3">
    <source>
        <dbReference type="ARBA" id="ARBA00022723"/>
    </source>
</evidence>
<dbReference type="InterPro" id="IPR017972">
    <property type="entry name" value="Cyt_P450_CS"/>
</dbReference>
<dbReference type="PRINTS" id="PR00385">
    <property type="entry name" value="P450"/>
</dbReference>
<keyword evidence="6 7" id="KW-0503">Monooxygenase</keyword>
<protein>
    <submittedName>
        <fullName evidence="8">Cytochrome P450</fullName>
    </submittedName>
</protein>
<evidence type="ECO:0000256" key="1">
    <source>
        <dbReference type="ARBA" id="ARBA00010617"/>
    </source>
</evidence>
<accession>A0ABD5VLB4</accession>
<dbReference type="PRINTS" id="PR00463">
    <property type="entry name" value="EP450I"/>
</dbReference>
<name>A0ABD5VLB4_9EURY</name>
<keyword evidence="2 7" id="KW-0349">Heme</keyword>
<dbReference type="Proteomes" id="UP001596395">
    <property type="component" value="Unassembled WGS sequence"/>
</dbReference>
<evidence type="ECO:0000256" key="5">
    <source>
        <dbReference type="ARBA" id="ARBA00023004"/>
    </source>
</evidence>
<dbReference type="PANTHER" id="PTHR24291:SF50">
    <property type="entry name" value="BIFUNCTIONAL ALBAFLAVENONE MONOOXYGENASE_TERPENE SYNTHASE"/>
    <property type="match status" value="1"/>
</dbReference>
<dbReference type="EMBL" id="JBHSXN010000003">
    <property type="protein sequence ID" value="MFC6954249.1"/>
    <property type="molecule type" value="Genomic_DNA"/>
</dbReference>
<gene>
    <name evidence="8" type="ORF">ACFQGB_15405</name>
</gene>
<comment type="caution">
    <text evidence="8">The sequence shown here is derived from an EMBL/GenBank/DDBJ whole genome shotgun (WGS) entry which is preliminary data.</text>
</comment>
<organism evidence="8 9">
    <name type="scientific">Halorubellus litoreus</name>
    <dbReference type="NCBI Taxonomy" id="755308"/>
    <lineage>
        <taxon>Archaea</taxon>
        <taxon>Methanobacteriati</taxon>
        <taxon>Methanobacteriota</taxon>
        <taxon>Stenosarchaea group</taxon>
        <taxon>Halobacteria</taxon>
        <taxon>Halobacteriales</taxon>
        <taxon>Halorubellaceae</taxon>
        <taxon>Halorubellus</taxon>
    </lineage>
</organism>
<proteinExistence type="inferred from homology"/>
<keyword evidence="5 7" id="KW-0408">Iron</keyword>
<keyword evidence="4 7" id="KW-0560">Oxidoreductase</keyword>
<reference evidence="8 9" key="1">
    <citation type="journal article" date="2019" name="Int. J. Syst. Evol. Microbiol.">
        <title>The Global Catalogue of Microorganisms (GCM) 10K type strain sequencing project: providing services to taxonomists for standard genome sequencing and annotation.</title>
        <authorList>
            <consortium name="The Broad Institute Genomics Platform"/>
            <consortium name="The Broad Institute Genome Sequencing Center for Infectious Disease"/>
            <person name="Wu L."/>
            <person name="Ma J."/>
        </authorList>
    </citation>
    <scope>NUCLEOTIDE SEQUENCE [LARGE SCALE GENOMIC DNA]</scope>
    <source>
        <strain evidence="8 9">GX26</strain>
    </source>
</reference>
<evidence type="ECO:0000313" key="9">
    <source>
        <dbReference type="Proteomes" id="UP001596395"/>
    </source>
</evidence>
<evidence type="ECO:0000313" key="8">
    <source>
        <dbReference type="EMBL" id="MFC6954249.1"/>
    </source>
</evidence>
<dbReference type="InterPro" id="IPR002401">
    <property type="entry name" value="Cyt_P450_E_grp-I"/>
</dbReference>
<dbReference type="InterPro" id="IPR050196">
    <property type="entry name" value="Cytochrome_P450_Monoox"/>
</dbReference>
<dbReference type="Gene3D" id="1.10.630.10">
    <property type="entry name" value="Cytochrome P450"/>
    <property type="match status" value="1"/>
</dbReference>
<evidence type="ECO:0000256" key="2">
    <source>
        <dbReference type="ARBA" id="ARBA00022617"/>
    </source>
</evidence>
<comment type="similarity">
    <text evidence="1 7">Belongs to the cytochrome P450 family.</text>
</comment>
<keyword evidence="3 7" id="KW-0479">Metal-binding</keyword>
<sequence length="444" mass="49933">MASTPPGPRGEPLFGDARRYANDPFAFVTALEESYRGIAAFDMGPMETYMVTDPMAIERVLVSEADRFRKPDFQDDALGDLLGDGLLLSEGETWREQRQLASPAFAFDRLSGMAGRITEHADDMVADWSDGDRVDVEAEMTRVTLDVILDLMMGVRVDDATVETIREQMVPLGRRFEPDPLRFAMPSWVPAPDDAEYERAVATLDGVLDDVLAARKGTEGTDEDGPMDFLSVLRRAQDRGEQSSEQLRDELMTMLLAGHDTTALTLTYTMYLLSEHPEAAERVRTEVDDVVGDDDPGMAHVREFEFVEWAIQEAMRLYPPVFTMFRAPTERVELCGYEVPEDVAIMLPQYAVHRSARYWESPDAFDPERFSAARSEDRPRFAYFPFGGGPRHCIGKHLAMLEAQLILARVVQDYELAYDGDGLELLPSLTAHPKDGMPMRVVER</sequence>
<keyword evidence="9" id="KW-1185">Reference proteome</keyword>
<evidence type="ECO:0000256" key="6">
    <source>
        <dbReference type="ARBA" id="ARBA00023033"/>
    </source>
</evidence>
<dbReference type="SUPFAM" id="SSF48264">
    <property type="entry name" value="Cytochrome P450"/>
    <property type="match status" value="1"/>
</dbReference>
<dbReference type="InterPro" id="IPR036396">
    <property type="entry name" value="Cyt_P450_sf"/>
</dbReference>
<evidence type="ECO:0000256" key="7">
    <source>
        <dbReference type="RuleBase" id="RU000461"/>
    </source>
</evidence>
<dbReference type="PROSITE" id="PS00086">
    <property type="entry name" value="CYTOCHROME_P450"/>
    <property type="match status" value="1"/>
</dbReference>
<dbReference type="AlphaFoldDB" id="A0ABD5VLB4"/>
<evidence type="ECO:0000256" key="4">
    <source>
        <dbReference type="ARBA" id="ARBA00023002"/>
    </source>
</evidence>
<dbReference type="Pfam" id="PF00067">
    <property type="entry name" value="p450"/>
    <property type="match status" value="1"/>
</dbReference>
<dbReference type="GO" id="GO:0046872">
    <property type="term" value="F:metal ion binding"/>
    <property type="evidence" value="ECO:0007669"/>
    <property type="project" value="UniProtKB-KW"/>
</dbReference>
<dbReference type="GO" id="GO:0004497">
    <property type="term" value="F:monooxygenase activity"/>
    <property type="evidence" value="ECO:0007669"/>
    <property type="project" value="UniProtKB-KW"/>
</dbReference>